<comment type="caution">
    <text evidence="2">The sequence shown here is derived from an EMBL/GenBank/DDBJ whole genome shotgun (WGS) entry which is preliminary data.</text>
</comment>
<evidence type="ECO:0000256" key="1">
    <source>
        <dbReference type="SAM" id="MobiDB-lite"/>
    </source>
</evidence>
<sequence>MTFQEFFLKKKIDLEALQTDKPDLFLEFQEHYSLMGNKSFDHTKKYWFNNLRRDFPLSEEKENNLKEAFKPKEILQETPIKSEEILNETKPATGFKPRFKASVVIKSEEKKEEAFPTETPSPTFLKPPPFKPRFKAGATKSVENSEIIIEKETLPVEIAQENLTKPVGFKPRFKAGTTNSTKTDESVDDKNIVSSLDMESITPKPLGFKPRFKK</sequence>
<accession>A0A179DE07</accession>
<gene>
    <name evidence="2" type="ORF">A5893_12900</name>
</gene>
<dbReference type="EMBL" id="LWHJ01000029">
    <property type="protein sequence ID" value="OAQ38930.1"/>
    <property type="molecule type" value="Genomic_DNA"/>
</dbReference>
<proteinExistence type="predicted"/>
<protein>
    <submittedName>
        <fullName evidence="2">Uncharacterized protein</fullName>
    </submittedName>
</protein>
<evidence type="ECO:0000313" key="3">
    <source>
        <dbReference type="Proteomes" id="UP000078459"/>
    </source>
</evidence>
<feature type="region of interest" description="Disordered" evidence="1">
    <location>
        <begin position="111"/>
        <end position="138"/>
    </location>
</feature>
<dbReference type="STRING" id="1826909.A5893_12900"/>
<keyword evidence="3" id="KW-1185">Reference proteome</keyword>
<evidence type="ECO:0000313" key="2">
    <source>
        <dbReference type="EMBL" id="OAQ38930.1"/>
    </source>
</evidence>
<dbReference type="AlphaFoldDB" id="A0A179DE07"/>
<reference evidence="2 3" key="1">
    <citation type="submission" date="2016-04" db="EMBL/GenBank/DDBJ databases">
        <authorList>
            <person name="Evans L.H."/>
            <person name="Alamgir A."/>
            <person name="Owens N."/>
            <person name="Weber N.D."/>
            <person name="Virtaneva K."/>
            <person name="Barbian K."/>
            <person name="Babar A."/>
            <person name="Rosenke K."/>
        </authorList>
    </citation>
    <scope>NUCLEOTIDE SEQUENCE [LARGE SCALE GENOMIC DNA]</scope>
    <source>
        <strain evidence="2 3">CCM 8644</strain>
    </source>
</reference>
<reference evidence="2 3" key="2">
    <citation type="submission" date="2016-06" db="EMBL/GenBank/DDBJ databases">
        <title>Pedobacter psychrophilus sp. nov., isolated from Antarctic fragmentary rock.</title>
        <authorList>
            <person name="Svec P."/>
        </authorList>
    </citation>
    <scope>NUCLEOTIDE SEQUENCE [LARGE SCALE GENOMIC DNA]</scope>
    <source>
        <strain evidence="2 3">CCM 8644</strain>
    </source>
</reference>
<dbReference type="RefSeq" id="WP_068823082.1">
    <property type="nucleotide sequence ID" value="NZ_LWHJ01000029.1"/>
</dbReference>
<organism evidence="2 3">
    <name type="scientific">Pedobacter psychrophilus</name>
    <dbReference type="NCBI Taxonomy" id="1826909"/>
    <lineage>
        <taxon>Bacteria</taxon>
        <taxon>Pseudomonadati</taxon>
        <taxon>Bacteroidota</taxon>
        <taxon>Sphingobacteriia</taxon>
        <taxon>Sphingobacteriales</taxon>
        <taxon>Sphingobacteriaceae</taxon>
        <taxon>Pedobacter</taxon>
    </lineage>
</organism>
<dbReference type="Proteomes" id="UP000078459">
    <property type="component" value="Unassembled WGS sequence"/>
</dbReference>
<dbReference type="OrthoDB" id="853871at2"/>
<name>A0A179DE07_9SPHI</name>